<evidence type="ECO:0000259" key="2">
    <source>
        <dbReference type="Pfam" id="PF12158"/>
    </source>
</evidence>
<dbReference type="EMBL" id="NDXW01000001">
    <property type="protein sequence ID" value="RDH42279.1"/>
    <property type="molecule type" value="Genomic_DNA"/>
</dbReference>
<feature type="transmembrane region" description="Helical" evidence="1">
    <location>
        <begin position="12"/>
        <end position="32"/>
    </location>
</feature>
<keyword evidence="1" id="KW-0472">Membrane</keyword>
<evidence type="ECO:0000313" key="4">
    <source>
        <dbReference type="Proteomes" id="UP000257039"/>
    </source>
</evidence>
<dbReference type="Pfam" id="PF12158">
    <property type="entry name" value="DUF3592"/>
    <property type="match status" value="1"/>
</dbReference>
<dbReference type="PROSITE" id="PS51257">
    <property type="entry name" value="PROKAR_LIPOPROTEIN"/>
    <property type="match status" value="1"/>
</dbReference>
<dbReference type="InterPro" id="IPR021994">
    <property type="entry name" value="DUF3592"/>
</dbReference>
<evidence type="ECO:0000256" key="1">
    <source>
        <dbReference type="SAM" id="Phobius"/>
    </source>
</evidence>
<keyword evidence="4" id="KW-1185">Reference proteome</keyword>
<keyword evidence="1" id="KW-0812">Transmembrane</keyword>
<name>A0A4P9VII7_9GAMM</name>
<dbReference type="Proteomes" id="UP000257039">
    <property type="component" value="Unassembled WGS sequence"/>
</dbReference>
<feature type="domain" description="DUF3592" evidence="2">
    <location>
        <begin position="53"/>
        <end position="106"/>
    </location>
</feature>
<evidence type="ECO:0000313" key="3">
    <source>
        <dbReference type="EMBL" id="RDH42279.1"/>
    </source>
</evidence>
<gene>
    <name evidence="3" type="ORF">B9G39_01810</name>
</gene>
<organism evidence="3 4">
    <name type="scientific">Zooshikella ganghwensis</name>
    <dbReference type="NCBI Taxonomy" id="202772"/>
    <lineage>
        <taxon>Bacteria</taxon>
        <taxon>Pseudomonadati</taxon>
        <taxon>Pseudomonadota</taxon>
        <taxon>Gammaproteobacteria</taxon>
        <taxon>Oceanospirillales</taxon>
        <taxon>Zooshikellaceae</taxon>
        <taxon>Zooshikella</taxon>
    </lineage>
</organism>
<keyword evidence="1" id="KW-1133">Transmembrane helix</keyword>
<accession>A0A4P9VII7</accession>
<reference evidence="3 4" key="1">
    <citation type="submission" date="2017-04" db="EMBL/GenBank/DDBJ databases">
        <title>Draft genome sequence of Zooshikella ganghwensis VG4 isolated from Red Sea sediments.</title>
        <authorList>
            <person name="Rehman Z."/>
            <person name="Alam I."/>
            <person name="Kamau A."/>
            <person name="Bajic V."/>
            <person name="Leiknes T."/>
        </authorList>
    </citation>
    <scope>NUCLEOTIDE SEQUENCE [LARGE SCALE GENOMIC DNA]</scope>
    <source>
        <strain evidence="3 4">VG4</strain>
    </source>
</reference>
<protein>
    <submittedName>
        <fullName evidence="3">DUF3592 domain-containing protein</fullName>
    </submittedName>
</protein>
<dbReference type="AlphaFoldDB" id="A0A4P9VII7"/>
<comment type="caution">
    <text evidence="3">The sequence shown here is derived from an EMBL/GenBank/DDBJ whole genome shotgun (WGS) entry which is preliminary data.</text>
</comment>
<feature type="transmembrane region" description="Helical" evidence="1">
    <location>
        <begin position="111"/>
        <end position="131"/>
    </location>
</feature>
<sequence length="136" mass="16042">MTLFKYLSMRLFFSSIVFFSFMVSFSCVFTLYKITTEYYTVQAAVIDYQIKKSPAHSYFPKVKYSVEGRVYTILSKSSSNTKYSIGEPVTLYYFKDDPSTFFLAYDIDRQWFILGVFFCVFMVFHYGSFLYNAAIK</sequence>
<proteinExistence type="predicted"/>